<evidence type="ECO:0000256" key="1">
    <source>
        <dbReference type="SAM" id="MobiDB-lite"/>
    </source>
</evidence>
<dbReference type="Pfam" id="PF01569">
    <property type="entry name" value="PAP2"/>
    <property type="match status" value="1"/>
</dbReference>
<evidence type="ECO:0000256" key="2">
    <source>
        <dbReference type="SAM" id="Phobius"/>
    </source>
</evidence>
<evidence type="ECO:0000313" key="4">
    <source>
        <dbReference type="EMBL" id="MDR7323906.1"/>
    </source>
</evidence>
<dbReference type="AlphaFoldDB" id="A0AAE4CSA0"/>
<feature type="transmembrane region" description="Helical" evidence="2">
    <location>
        <begin position="136"/>
        <end position="155"/>
    </location>
</feature>
<dbReference type="InterPro" id="IPR000326">
    <property type="entry name" value="PAP2/HPO"/>
</dbReference>
<name>A0AAE4CSA0_9ACTN</name>
<gene>
    <name evidence="4" type="ORF">J2S44_004156</name>
</gene>
<keyword evidence="2" id="KW-1133">Transmembrane helix</keyword>
<dbReference type="PANTHER" id="PTHR14969:SF13">
    <property type="entry name" value="AT30094P"/>
    <property type="match status" value="1"/>
</dbReference>
<sequence>MRRLGWWFDVLMLAAFVGLTALLAAGHLYGLDSAIANWADAHRPPVMYWIALIGNQLGQSGHFVIAFGVIALWLLYRDRDVRPLILLAFTWVLAAVVVVPLKEFGGRDAPSSELPNKVELFNEAAVYDWSYPSGHMVNTFVWFFTMVLLLTWLFGERARRFEPVIRIAPPVIVFVTTIYLSFHWLTDSIAGLLIGVVLGRVMARIPWRTLPLPSWLPFTAAPVEPAPQTLSFWRPRSAGAGGAQPAQPADQDRVVR</sequence>
<reference evidence="4 5" key="1">
    <citation type="submission" date="2023-07" db="EMBL/GenBank/DDBJ databases">
        <title>Sequencing the genomes of 1000 actinobacteria strains.</title>
        <authorList>
            <person name="Klenk H.-P."/>
        </authorList>
    </citation>
    <scope>NUCLEOTIDE SEQUENCE [LARGE SCALE GENOMIC DNA]</scope>
    <source>
        <strain evidence="4 5">DSM 44711</strain>
    </source>
</reference>
<evidence type="ECO:0000259" key="3">
    <source>
        <dbReference type="Pfam" id="PF01569"/>
    </source>
</evidence>
<protein>
    <recommendedName>
        <fullName evidence="3">Phosphatidic acid phosphatase type 2/haloperoxidase domain-containing protein</fullName>
    </recommendedName>
</protein>
<feature type="transmembrane region" description="Helical" evidence="2">
    <location>
        <begin position="83"/>
        <end position="101"/>
    </location>
</feature>
<proteinExistence type="predicted"/>
<comment type="caution">
    <text evidence="4">The sequence shown here is derived from an EMBL/GenBank/DDBJ whole genome shotgun (WGS) entry which is preliminary data.</text>
</comment>
<evidence type="ECO:0000313" key="5">
    <source>
        <dbReference type="Proteomes" id="UP001183629"/>
    </source>
</evidence>
<feature type="domain" description="Phosphatidic acid phosphatase type 2/haloperoxidase" evidence="3">
    <location>
        <begin position="84"/>
        <end position="208"/>
    </location>
</feature>
<dbReference type="InterPro" id="IPR036938">
    <property type="entry name" value="PAP2/HPO_sf"/>
</dbReference>
<dbReference type="SUPFAM" id="SSF48317">
    <property type="entry name" value="Acid phosphatase/Vanadium-dependent haloperoxidase"/>
    <property type="match status" value="1"/>
</dbReference>
<dbReference type="RefSeq" id="WP_310416501.1">
    <property type="nucleotide sequence ID" value="NZ_JAVDYC010000001.1"/>
</dbReference>
<accession>A0AAE4CSA0</accession>
<keyword evidence="2" id="KW-0812">Transmembrane</keyword>
<feature type="transmembrane region" description="Helical" evidence="2">
    <location>
        <begin position="46"/>
        <end position="76"/>
    </location>
</feature>
<organism evidence="4 5">
    <name type="scientific">Catenuloplanes niger</name>
    <dbReference type="NCBI Taxonomy" id="587534"/>
    <lineage>
        <taxon>Bacteria</taxon>
        <taxon>Bacillati</taxon>
        <taxon>Actinomycetota</taxon>
        <taxon>Actinomycetes</taxon>
        <taxon>Micromonosporales</taxon>
        <taxon>Micromonosporaceae</taxon>
        <taxon>Catenuloplanes</taxon>
    </lineage>
</organism>
<dbReference type="Proteomes" id="UP001183629">
    <property type="component" value="Unassembled WGS sequence"/>
</dbReference>
<dbReference type="Gene3D" id="1.20.144.10">
    <property type="entry name" value="Phosphatidic acid phosphatase type 2/haloperoxidase"/>
    <property type="match status" value="1"/>
</dbReference>
<feature type="region of interest" description="Disordered" evidence="1">
    <location>
        <begin position="235"/>
        <end position="256"/>
    </location>
</feature>
<keyword evidence="2" id="KW-0472">Membrane</keyword>
<dbReference type="PANTHER" id="PTHR14969">
    <property type="entry name" value="SPHINGOSINE-1-PHOSPHATE PHOSPHOHYDROLASE"/>
    <property type="match status" value="1"/>
</dbReference>
<dbReference type="EMBL" id="JAVDYC010000001">
    <property type="protein sequence ID" value="MDR7323906.1"/>
    <property type="molecule type" value="Genomic_DNA"/>
</dbReference>
<keyword evidence="5" id="KW-1185">Reference proteome</keyword>
<feature type="transmembrane region" description="Helical" evidence="2">
    <location>
        <begin position="164"/>
        <end position="182"/>
    </location>
</feature>